<evidence type="ECO:0000256" key="3">
    <source>
        <dbReference type="ARBA" id="ARBA00023125"/>
    </source>
</evidence>
<dbReference type="Gene3D" id="3.40.190.10">
    <property type="entry name" value="Periplasmic binding protein-like II"/>
    <property type="match status" value="2"/>
</dbReference>
<dbReference type="EMBL" id="QZCH01000004">
    <property type="protein sequence ID" value="RJG49559.1"/>
    <property type="molecule type" value="Genomic_DNA"/>
</dbReference>
<comment type="caution">
    <text evidence="6">The sequence shown here is derived from an EMBL/GenBank/DDBJ whole genome shotgun (WGS) entry which is preliminary data.</text>
</comment>
<comment type="similarity">
    <text evidence="1">Belongs to the LysR transcriptional regulatory family.</text>
</comment>
<dbReference type="PANTHER" id="PTHR30579:SF7">
    <property type="entry name" value="HTH-TYPE TRANSCRIPTIONAL REGULATOR LRHA-RELATED"/>
    <property type="match status" value="1"/>
</dbReference>
<dbReference type="PANTHER" id="PTHR30579">
    <property type="entry name" value="TRANSCRIPTIONAL REGULATOR"/>
    <property type="match status" value="1"/>
</dbReference>
<dbReference type="OrthoDB" id="5723059at2"/>
<dbReference type="Pfam" id="PF00126">
    <property type="entry name" value="HTH_1"/>
    <property type="match status" value="1"/>
</dbReference>
<evidence type="ECO:0000313" key="6">
    <source>
        <dbReference type="EMBL" id="RJG49559.1"/>
    </source>
</evidence>
<protein>
    <submittedName>
        <fullName evidence="6">LysR family transcriptional regulator</fullName>
    </submittedName>
</protein>
<evidence type="ECO:0000256" key="2">
    <source>
        <dbReference type="ARBA" id="ARBA00023015"/>
    </source>
</evidence>
<keyword evidence="7" id="KW-1185">Reference proteome</keyword>
<evidence type="ECO:0000313" key="7">
    <source>
        <dbReference type="Proteomes" id="UP000283255"/>
    </source>
</evidence>
<dbReference type="RefSeq" id="WP_119909894.1">
    <property type="nucleotide sequence ID" value="NZ_QZCH01000004.1"/>
</dbReference>
<gene>
    <name evidence="6" type="ORF">D1Z90_06270</name>
</gene>
<dbReference type="SUPFAM" id="SSF53850">
    <property type="entry name" value="Periplasmic binding protein-like II"/>
    <property type="match status" value="1"/>
</dbReference>
<reference evidence="6 7" key="2">
    <citation type="submission" date="2019-01" db="EMBL/GenBank/DDBJ databases">
        <title>Motilimonas pumilus sp. nov., isolated from the gut of sea cucumber (Apostichopus japonicus).</title>
        <authorList>
            <person name="Wang F.-Q."/>
            <person name="Ren L.-H."/>
            <person name="Lin Y.-W."/>
            <person name="Sun G.-H."/>
            <person name="Du Z.-J."/>
            <person name="Zhao J.-X."/>
            <person name="Liu X.-J."/>
            <person name="Liu L.-J."/>
        </authorList>
    </citation>
    <scope>NUCLEOTIDE SEQUENCE [LARGE SCALE GENOMIC DNA]</scope>
    <source>
        <strain evidence="6 7">PLHSC7-2</strain>
    </source>
</reference>
<dbReference type="InterPro" id="IPR000847">
    <property type="entry name" value="LysR_HTH_N"/>
</dbReference>
<dbReference type="SUPFAM" id="SSF46785">
    <property type="entry name" value="Winged helix' DNA-binding domain"/>
    <property type="match status" value="1"/>
</dbReference>
<dbReference type="Proteomes" id="UP000283255">
    <property type="component" value="Unassembled WGS sequence"/>
</dbReference>
<organism evidence="6 7">
    <name type="scientific">Motilimonas pumila</name>
    <dbReference type="NCBI Taxonomy" id="2303987"/>
    <lineage>
        <taxon>Bacteria</taxon>
        <taxon>Pseudomonadati</taxon>
        <taxon>Pseudomonadota</taxon>
        <taxon>Gammaproteobacteria</taxon>
        <taxon>Alteromonadales</taxon>
        <taxon>Alteromonadales genera incertae sedis</taxon>
        <taxon>Motilimonas</taxon>
    </lineage>
</organism>
<dbReference type="InterPro" id="IPR050176">
    <property type="entry name" value="LTTR"/>
</dbReference>
<dbReference type="Pfam" id="PF03466">
    <property type="entry name" value="LysR_substrate"/>
    <property type="match status" value="1"/>
</dbReference>
<evidence type="ECO:0000256" key="4">
    <source>
        <dbReference type="ARBA" id="ARBA00023163"/>
    </source>
</evidence>
<dbReference type="InterPro" id="IPR036388">
    <property type="entry name" value="WH-like_DNA-bd_sf"/>
</dbReference>
<dbReference type="GO" id="GO:0003677">
    <property type="term" value="F:DNA binding"/>
    <property type="evidence" value="ECO:0007669"/>
    <property type="project" value="UniProtKB-KW"/>
</dbReference>
<feature type="domain" description="HTH lysR-type" evidence="5">
    <location>
        <begin position="1"/>
        <end position="58"/>
    </location>
</feature>
<sequence>MDLESLKTFITFAQTGSFTRTAALRFKTQSAISMQMKKLQGEVGQPLYRQHGRQLKLTPTGLRLLSHAQNIVQLHDAALLELQHCQPDVVRLGCPADYAETILPLVVSILSQHTKLQFKLCCLPSYQLLAMLDDGQLDLAVVTRKPASHEGHLLLRDYGVWVAKQTLQQQIGQRDPSWSWPLALFEDDCQFHQSSIAILNKAQQRFHLVATSSQASALFGLARQGLAVTVLARSSVPDDLAILDCPQLEALPSIDIVLQPGSANLSWLDTSLVNHLQAAFDDRTICP</sequence>
<name>A0A418YHY3_9GAMM</name>
<dbReference type="Gene3D" id="1.10.10.10">
    <property type="entry name" value="Winged helix-like DNA-binding domain superfamily/Winged helix DNA-binding domain"/>
    <property type="match status" value="1"/>
</dbReference>
<keyword evidence="3" id="KW-0238">DNA-binding</keyword>
<keyword evidence="4" id="KW-0804">Transcription</keyword>
<dbReference type="AlphaFoldDB" id="A0A418YHY3"/>
<evidence type="ECO:0000259" key="5">
    <source>
        <dbReference type="PROSITE" id="PS50931"/>
    </source>
</evidence>
<proteinExistence type="inferred from homology"/>
<reference evidence="6 7" key="1">
    <citation type="submission" date="2018-09" db="EMBL/GenBank/DDBJ databases">
        <authorList>
            <person name="Wang F."/>
        </authorList>
    </citation>
    <scope>NUCLEOTIDE SEQUENCE [LARGE SCALE GENOMIC DNA]</scope>
    <source>
        <strain evidence="6 7">PLHSC7-2</strain>
    </source>
</reference>
<evidence type="ECO:0000256" key="1">
    <source>
        <dbReference type="ARBA" id="ARBA00009437"/>
    </source>
</evidence>
<dbReference type="InterPro" id="IPR036390">
    <property type="entry name" value="WH_DNA-bd_sf"/>
</dbReference>
<dbReference type="PROSITE" id="PS50931">
    <property type="entry name" value="HTH_LYSR"/>
    <property type="match status" value="1"/>
</dbReference>
<dbReference type="GO" id="GO:0003700">
    <property type="term" value="F:DNA-binding transcription factor activity"/>
    <property type="evidence" value="ECO:0007669"/>
    <property type="project" value="InterPro"/>
</dbReference>
<accession>A0A418YHY3</accession>
<dbReference type="InterPro" id="IPR005119">
    <property type="entry name" value="LysR_subst-bd"/>
</dbReference>
<keyword evidence="2" id="KW-0805">Transcription regulation</keyword>